<feature type="chain" id="PRO_5046671265" description="DUF4440 domain-containing protein" evidence="1">
    <location>
        <begin position="23"/>
        <end position="148"/>
    </location>
</feature>
<name>A0ABU5PBP7_9PSED</name>
<feature type="signal peptide" evidence="1">
    <location>
        <begin position="1"/>
        <end position="22"/>
    </location>
</feature>
<dbReference type="Proteomes" id="UP001292571">
    <property type="component" value="Unassembled WGS sequence"/>
</dbReference>
<dbReference type="RefSeq" id="WP_274087615.1">
    <property type="nucleotide sequence ID" value="NZ_JAYEET010000045.1"/>
</dbReference>
<protein>
    <recommendedName>
        <fullName evidence="4">DUF4440 domain-containing protein</fullName>
    </recommendedName>
</protein>
<evidence type="ECO:0000313" key="3">
    <source>
        <dbReference type="Proteomes" id="UP001292571"/>
    </source>
</evidence>
<keyword evidence="1" id="KW-0732">Signal</keyword>
<dbReference type="EMBL" id="JAYEET010000045">
    <property type="protein sequence ID" value="MEA1607114.1"/>
    <property type="molecule type" value="Genomic_DNA"/>
</dbReference>
<reference evidence="2 3" key="1">
    <citation type="submission" date="2023-12" db="EMBL/GenBank/DDBJ databases">
        <title>Pseudomonas sp. T5W1.</title>
        <authorList>
            <person name="Maltman C."/>
        </authorList>
    </citation>
    <scope>NUCLEOTIDE SEQUENCE [LARGE SCALE GENOMIC DNA]</scope>
    <source>
        <strain evidence="2 3">T5W1</strain>
    </source>
</reference>
<evidence type="ECO:0000256" key="1">
    <source>
        <dbReference type="SAM" id="SignalP"/>
    </source>
</evidence>
<evidence type="ECO:0000313" key="2">
    <source>
        <dbReference type="EMBL" id="MEA1607114.1"/>
    </source>
</evidence>
<evidence type="ECO:0008006" key="4">
    <source>
        <dbReference type="Google" id="ProtNLM"/>
    </source>
</evidence>
<proteinExistence type="predicted"/>
<comment type="caution">
    <text evidence="2">The sequence shown here is derived from an EMBL/GenBank/DDBJ whole genome shotgun (WGS) entry which is preliminary data.</text>
</comment>
<sequence length="148" mass="16802">MPTRIFAWAFLMFCALLTGCGAKDDPQAALEAALEAALQQLQDNLEAKNNSAVLEQLHPQFSAQGELDREWAKRTLLLLFMRHKNIKVLALSKHSDIDATYREKGHTEAQIGLTGAEGLIPDSARHYSVKLEWWREGDEWKLARLSWE</sequence>
<accession>A0ABU5PBP7</accession>
<gene>
    <name evidence="2" type="ORF">SOP97_15020</name>
</gene>
<keyword evidence="3" id="KW-1185">Reference proteome</keyword>
<organism evidence="2 3">
    <name type="scientific">Pseudomonas spirodelae</name>
    <dbReference type="NCBI Taxonomy" id="3101751"/>
    <lineage>
        <taxon>Bacteria</taxon>
        <taxon>Pseudomonadati</taxon>
        <taxon>Pseudomonadota</taxon>
        <taxon>Gammaproteobacteria</taxon>
        <taxon>Pseudomonadales</taxon>
        <taxon>Pseudomonadaceae</taxon>
        <taxon>Pseudomonas</taxon>
    </lineage>
</organism>
<dbReference type="PROSITE" id="PS51257">
    <property type="entry name" value="PROKAR_LIPOPROTEIN"/>
    <property type="match status" value="1"/>
</dbReference>